<feature type="transmembrane region" description="Helical" evidence="7">
    <location>
        <begin position="74"/>
        <end position="92"/>
    </location>
</feature>
<dbReference type="Pfam" id="PF06750">
    <property type="entry name" value="A24_N_bact"/>
    <property type="match status" value="1"/>
</dbReference>
<evidence type="ECO:0000256" key="7">
    <source>
        <dbReference type="SAM" id="Phobius"/>
    </source>
</evidence>
<dbReference type="EMBL" id="CP024848">
    <property type="protein sequence ID" value="AXI09696.1"/>
    <property type="molecule type" value="Genomic_DNA"/>
</dbReference>
<feature type="transmembrane region" description="Helical" evidence="7">
    <location>
        <begin position="123"/>
        <end position="141"/>
    </location>
</feature>
<gene>
    <name evidence="10" type="ORF">CUC15_12520</name>
</gene>
<evidence type="ECO:0000256" key="1">
    <source>
        <dbReference type="ARBA" id="ARBA00004651"/>
    </source>
</evidence>
<comment type="similarity">
    <text evidence="2">Belongs to the peptidase A24 family.</text>
</comment>
<evidence type="ECO:0000256" key="2">
    <source>
        <dbReference type="ARBA" id="ARBA00005801"/>
    </source>
</evidence>
<keyword evidence="3" id="KW-1003">Cell membrane</keyword>
<protein>
    <submittedName>
        <fullName evidence="10">Prepilin peptidase</fullName>
    </submittedName>
</protein>
<keyword evidence="4 7" id="KW-0812">Transmembrane</keyword>
<dbReference type="GO" id="GO:0005886">
    <property type="term" value="C:plasma membrane"/>
    <property type="evidence" value="ECO:0007669"/>
    <property type="project" value="UniProtKB-SubCell"/>
</dbReference>
<evidence type="ECO:0000256" key="5">
    <source>
        <dbReference type="ARBA" id="ARBA00022989"/>
    </source>
</evidence>
<dbReference type="InterPro" id="IPR010627">
    <property type="entry name" value="Prepilin_pept_A24_N"/>
</dbReference>
<evidence type="ECO:0000313" key="10">
    <source>
        <dbReference type="EMBL" id="AXI09696.1"/>
    </source>
</evidence>
<feature type="transmembrane region" description="Helical" evidence="7">
    <location>
        <begin position="6"/>
        <end position="23"/>
    </location>
</feature>
<organism evidence="10 11">
    <name type="scientific">Oceanobacillus zhaokaii</name>
    <dbReference type="NCBI Taxonomy" id="2052660"/>
    <lineage>
        <taxon>Bacteria</taxon>
        <taxon>Bacillati</taxon>
        <taxon>Bacillota</taxon>
        <taxon>Bacilli</taxon>
        <taxon>Bacillales</taxon>
        <taxon>Bacillaceae</taxon>
        <taxon>Oceanobacillus</taxon>
    </lineage>
</organism>
<proteinExistence type="inferred from homology"/>
<evidence type="ECO:0000259" key="8">
    <source>
        <dbReference type="Pfam" id="PF01478"/>
    </source>
</evidence>
<evidence type="ECO:0000256" key="6">
    <source>
        <dbReference type="ARBA" id="ARBA00023136"/>
    </source>
</evidence>
<reference evidence="11" key="1">
    <citation type="submission" date="2017-11" db="EMBL/GenBank/DDBJ databases">
        <authorList>
            <person name="Zhu W."/>
        </authorList>
    </citation>
    <scope>NUCLEOTIDE SEQUENCE [LARGE SCALE GENOMIC DNA]</scope>
    <source>
        <strain evidence="11">160</strain>
    </source>
</reference>
<dbReference type="GO" id="GO:0006465">
    <property type="term" value="P:signal peptide processing"/>
    <property type="evidence" value="ECO:0007669"/>
    <property type="project" value="TreeGrafter"/>
</dbReference>
<dbReference type="KEGG" id="ocn:CUC15_12520"/>
<dbReference type="GO" id="GO:0004190">
    <property type="term" value="F:aspartic-type endopeptidase activity"/>
    <property type="evidence" value="ECO:0007669"/>
    <property type="project" value="InterPro"/>
</dbReference>
<keyword evidence="6 7" id="KW-0472">Membrane</keyword>
<evidence type="ECO:0000259" key="9">
    <source>
        <dbReference type="Pfam" id="PF06750"/>
    </source>
</evidence>
<dbReference type="PANTHER" id="PTHR30487:SF0">
    <property type="entry name" value="PREPILIN LEADER PEPTIDASE_N-METHYLTRANSFERASE-RELATED"/>
    <property type="match status" value="1"/>
</dbReference>
<dbReference type="Pfam" id="PF01478">
    <property type="entry name" value="Peptidase_A24"/>
    <property type="match status" value="1"/>
</dbReference>
<dbReference type="InterPro" id="IPR000045">
    <property type="entry name" value="Prepilin_IV_endopep_pep"/>
</dbReference>
<keyword evidence="5 7" id="KW-1133">Transmembrane helix</keyword>
<dbReference type="PANTHER" id="PTHR30487">
    <property type="entry name" value="TYPE 4 PREPILIN-LIKE PROTEINS LEADER PEPTIDE-PROCESSING ENZYME"/>
    <property type="match status" value="1"/>
</dbReference>
<dbReference type="Proteomes" id="UP000253908">
    <property type="component" value="Chromosome"/>
</dbReference>
<sequence length="251" mass="28458">MQLLFALFFFLFGITFGSFYNVVGLRSPKNETFVNDRSYCPSCKHQLSWYELIPVFSFLIQRGKCRHCKTQISFIYPSIELLTGFLFAFSFWEIGLEWELITALLLVSMLMIILVSDVTYMVIQNKVLLFFLPLLIITRLIQPLDPWWSPIVGAIVIALILAIIILVSRGGMGAGDMKLFAVLGVVLGVEKVLLAFFLSCLLGAIIGMLLMVFKIIKRKQPVPFGPYIVLAALIAYFYGDLLIDWYLGLMV</sequence>
<feature type="domain" description="Prepilin type IV endopeptidase peptidase" evidence="8">
    <location>
        <begin position="104"/>
        <end position="207"/>
    </location>
</feature>
<keyword evidence="11" id="KW-1185">Reference proteome</keyword>
<feature type="transmembrane region" description="Helical" evidence="7">
    <location>
        <begin position="98"/>
        <end position="116"/>
    </location>
</feature>
<feature type="transmembrane region" description="Helical" evidence="7">
    <location>
        <begin position="179"/>
        <end position="212"/>
    </location>
</feature>
<accession>A0A345PI66</accession>
<dbReference type="Gene3D" id="1.20.120.1220">
    <property type="match status" value="1"/>
</dbReference>
<feature type="transmembrane region" description="Helical" evidence="7">
    <location>
        <begin position="147"/>
        <end position="167"/>
    </location>
</feature>
<dbReference type="AlphaFoldDB" id="A0A345PI66"/>
<feature type="domain" description="Prepilin peptidase A24 N-terminal" evidence="9">
    <location>
        <begin position="11"/>
        <end position="93"/>
    </location>
</feature>
<comment type="subcellular location">
    <subcellularLocation>
        <location evidence="1">Cell membrane</location>
        <topology evidence="1">Multi-pass membrane protein</topology>
    </subcellularLocation>
</comment>
<dbReference type="OrthoDB" id="9789291at2"/>
<feature type="transmembrane region" description="Helical" evidence="7">
    <location>
        <begin position="224"/>
        <end position="247"/>
    </location>
</feature>
<name>A0A345PI66_9BACI</name>
<evidence type="ECO:0000256" key="3">
    <source>
        <dbReference type="ARBA" id="ARBA00022475"/>
    </source>
</evidence>
<evidence type="ECO:0000256" key="4">
    <source>
        <dbReference type="ARBA" id="ARBA00022692"/>
    </source>
</evidence>
<evidence type="ECO:0000313" key="11">
    <source>
        <dbReference type="Proteomes" id="UP000253908"/>
    </source>
</evidence>
<dbReference type="InterPro" id="IPR050882">
    <property type="entry name" value="Prepilin_peptidase/N-MTase"/>
</dbReference>